<dbReference type="SUPFAM" id="SSF82185">
    <property type="entry name" value="Histone H3 K4-specific methyltransferase SET7/9 N-terminal domain"/>
    <property type="match status" value="1"/>
</dbReference>
<sequence length="282" mass="32057">MLSIMAAKKTILVPVLALSTLVASACAIYFGLKASEVDMVQSKSNKEEIITNQIEKESVAKVDSLFFNGNYKEAAQLARELKQGQHFSNDNSLALRIRMANSLMKMGGANSSLRDRFNENGDSISDSLKIKTQEDSLINLLKDSRIEVARLKQRLRKNPASDYLSFKTSKGTLLHYVGAVENEQANGFGIALLETGSRYEGQWKNNQRHGYGKFFWDDGEQYEGEYKNDKREGLGTYYWDNGEKYVGEWKDDRRNGEGKFYNRRGKLKTSGIWKDDKLVEEK</sequence>
<dbReference type="Proteomes" id="UP001500507">
    <property type="component" value="Unassembled WGS sequence"/>
</dbReference>
<protein>
    <recommendedName>
        <fullName evidence="4">MORN repeat-containing protein</fullName>
    </recommendedName>
</protein>
<dbReference type="PANTHER" id="PTHR43215:SF14">
    <property type="entry name" value="RADIAL SPOKE HEAD 1 HOMOLOG"/>
    <property type="match status" value="1"/>
</dbReference>
<dbReference type="InterPro" id="IPR003409">
    <property type="entry name" value="MORN"/>
</dbReference>
<dbReference type="Gene3D" id="2.20.110.10">
    <property type="entry name" value="Histone H3 K4-specific methyltransferase SET7/9 N-terminal domain"/>
    <property type="match status" value="2"/>
</dbReference>
<keyword evidence="3" id="KW-1185">Reference proteome</keyword>
<reference evidence="3" key="1">
    <citation type="journal article" date="2019" name="Int. J. Syst. Evol. Microbiol.">
        <title>The Global Catalogue of Microorganisms (GCM) 10K type strain sequencing project: providing services to taxonomists for standard genome sequencing and annotation.</title>
        <authorList>
            <consortium name="The Broad Institute Genomics Platform"/>
            <consortium name="The Broad Institute Genome Sequencing Center for Infectious Disease"/>
            <person name="Wu L."/>
            <person name="Ma J."/>
        </authorList>
    </citation>
    <scope>NUCLEOTIDE SEQUENCE [LARGE SCALE GENOMIC DNA]</scope>
    <source>
        <strain evidence="3">JCM 16082</strain>
    </source>
</reference>
<dbReference type="PANTHER" id="PTHR43215">
    <property type="entry name" value="RADIAL SPOKE HEAD 1 HOMOLOG"/>
    <property type="match status" value="1"/>
</dbReference>
<keyword evidence="1" id="KW-0677">Repeat</keyword>
<proteinExistence type="predicted"/>
<evidence type="ECO:0000313" key="2">
    <source>
        <dbReference type="EMBL" id="GAA0873388.1"/>
    </source>
</evidence>
<comment type="caution">
    <text evidence="2">The sequence shown here is derived from an EMBL/GenBank/DDBJ whole genome shotgun (WGS) entry which is preliminary data.</text>
</comment>
<dbReference type="SMART" id="SM00698">
    <property type="entry name" value="MORN"/>
    <property type="match status" value="3"/>
</dbReference>
<accession>A0ABP3XVA8</accession>
<organism evidence="2 3">
    <name type="scientific">Gangjinia marincola</name>
    <dbReference type="NCBI Taxonomy" id="578463"/>
    <lineage>
        <taxon>Bacteria</taxon>
        <taxon>Pseudomonadati</taxon>
        <taxon>Bacteroidota</taxon>
        <taxon>Flavobacteriia</taxon>
        <taxon>Flavobacteriales</taxon>
        <taxon>Flavobacteriaceae</taxon>
        <taxon>Gangjinia</taxon>
    </lineage>
</organism>
<name>A0ABP3XVA8_9FLAO</name>
<dbReference type="Pfam" id="PF02493">
    <property type="entry name" value="MORN"/>
    <property type="match status" value="3"/>
</dbReference>
<gene>
    <name evidence="2" type="ORF">GCM10009117_25350</name>
</gene>
<evidence type="ECO:0000256" key="1">
    <source>
        <dbReference type="ARBA" id="ARBA00022737"/>
    </source>
</evidence>
<evidence type="ECO:0008006" key="4">
    <source>
        <dbReference type="Google" id="ProtNLM"/>
    </source>
</evidence>
<evidence type="ECO:0000313" key="3">
    <source>
        <dbReference type="Proteomes" id="UP001500507"/>
    </source>
</evidence>
<dbReference type="EMBL" id="BAAAFG010000016">
    <property type="protein sequence ID" value="GAA0873388.1"/>
    <property type="molecule type" value="Genomic_DNA"/>
</dbReference>